<evidence type="ECO:0000256" key="1">
    <source>
        <dbReference type="ARBA" id="ARBA00005641"/>
    </source>
</evidence>
<dbReference type="Proteomes" id="UP000746612">
    <property type="component" value="Unassembled WGS sequence"/>
</dbReference>
<dbReference type="EMBL" id="CAAKMV010000123">
    <property type="protein sequence ID" value="VIO56083.1"/>
    <property type="molecule type" value="Genomic_DNA"/>
</dbReference>
<reference evidence="10" key="2">
    <citation type="submission" date="2021-03" db="EMBL/GenBank/DDBJ databases">
        <authorList>
            <person name="Alouane T."/>
            <person name="Langin T."/>
            <person name="Bonhomme L."/>
        </authorList>
    </citation>
    <scope>NUCLEOTIDE SEQUENCE</scope>
    <source>
        <strain evidence="10">MDC_Fg202</strain>
    </source>
</reference>
<feature type="signal peptide" evidence="5">
    <location>
        <begin position="1"/>
        <end position="20"/>
    </location>
</feature>
<sequence length="1457" mass="165630">MRHFVTPLLALGCLIGNAAAAWPNGPFKTSGRWIVNANNEKVKLAGANWPGHGEVMVPEGLQYQSIKGVLSDIKGIGMNAIRLTFATEMVDQIYANGGKDIDIKTAFEEGLGKENGTIVLAKVLKNNPTFTAKTTRLEVYDAIAAECLRQQIYINLDNHISEGKWCCGGEDGNTWWGDTQFDTAKWVRGGAYMAAHAKKWPAKVSQSLRNEPREPTNNNKLRDASYNWSDLYKYMRQGADAVHQADPNAIIVISGMNYDTYVTPLYSGEKMQPRGEVFNRDDFVGYGKDKLVLEIHTYENKGTSCPSLRYNLYNKGFQAMNESDPNVAEVFPVMLTEFGQAMNGADYETAKTYVSCLSQYLPEMQASWFIWVIVGRYYTRQGIQEFDDSWGMKKPDWSGWRNDQYIETYLKPQIKGTLRYNRRDGARNSLKPEIRLAQAVSEFEALLTSEQKSMFRTSRDRAVSTAPTMSDVMRLTAEIDLKATSKHGRGRCFGPRMTNTLQAIQQFAALGDIVVGGGQNLIACGVWAVARFTLHTIIGYYTYLESLSQLFMAIGRNAPRYQTMAALYPKSKALQVNLCEYFIVITKLCHQSVLWTKKSALGRFASTMNDPQMKKFKDDLDLWSSAIKEETNLLLNQTIVEEAKESSIFRSLTTFRSESSNKQRRIEKSYRFLDKCSKHDYRMTWKQIRKCGTTGTLNHYQAYRQWKEGSEDTSILFLGKLGAGKSVLLANIVDDLNLENNGITLYFFARHDNESSMKTRTILGCLIRQLLEHVMNDSSFDHLFFESASDLDSTIIVDLFQRAKPGKASIVLDGLDECELEVQRTVLAHLVKIQEFGYKICLSVRTPHNVSVWRTESFDFNVVIPEENPDISDFINAEVDSRVDDGRLVIRDPNLVEEVKKELITGANGMFLWVSLQLDSICDEVSDHDIREAIHDLPSDLTETFKRNLSKASSRDSKNLHVRIFKLLVGARELLTADELRQAASVTIGQTLWDADKEITSIHPVLKFCGSLVMVDEEDDTVRFIHHSARSFCLEELHCLTDLSFTQMEANQHMAETLITYLSCNIFETRLSKDVVPNINASHMPKVVAVKAIGSHHMGTSIANKLLSSRSKLKRDIGPVLAKRKGNHNQGDHFPLASYAKRHWLHQTSHLEELPSLPQWHTLLDHPSFGIDEDNLPVPVIIPHPLLKSIDRLLFNAESSKFRSRWKRPIATKSISSWVSPQWARMIWALSFGHILVLKHELTKCRGVQRIRSYVHLWTLLRRIGLYAPSVIQKDLDYNLIRWLSPMFVNLVMQHPAKEYFLGRIPVSDSLHYELISRAIERHDIVSVCALVRFDYDQLGKLSIMEWHVRNGWMKNWVAVPPILHMSVMGHGNTHDVRLAMQHDEHWLFDIISWLCLVEVTDFSWYKGFSRAFDVFREVGVPERDIRLLKSVSSDNKIAVSGITSSNYGTCGDLVSI</sequence>
<evidence type="ECO:0000256" key="3">
    <source>
        <dbReference type="ARBA" id="ARBA00022801"/>
    </source>
</evidence>
<dbReference type="Pfam" id="PF24809">
    <property type="entry name" value="DUF7708"/>
    <property type="match status" value="1"/>
</dbReference>
<dbReference type="GO" id="GO:0000272">
    <property type="term" value="P:polysaccharide catabolic process"/>
    <property type="evidence" value="ECO:0007669"/>
    <property type="project" value="InterPro"/>
</dbReference>
<name>A0A4E9DTA8_GIBZA</name>
<comment type="similarity">
    <text evidence="1">Belongs to the glycosyl hydrolase 5 (cellulase A) family.</text>
</comment>
<dbReference type="SUPFAM" id="SSF51445">
    <property type="entry name" value="(Trans)glycosidases"/>
    <property type="match status" value="1"/>
</dbReference>
<dbReference type="SUPFAM" id="SSF52540">
    <property type="entry name" value="P-loop containing nucleoside triphosphate hydrolases"/>
    <property type="match status" value="1"/>
</dbReference>
<evidence type="ECO:0000256" key="2">
    <source>
        <dbReference type="ARBA" id="ARBA00022737"/>
    </source>
</evidence>
<organism evidence="11">
    <name type="scientific">Gibberella zeae</name>
    <name type="common">Wheat head blight fungus</name>
    <name type="synonym">Fusarium graminearum</name>
    <dbReference type="NCBI Taxonomy" id="5518"/>
    <lineage>
        <taxon>Eukaryota</taxon>
        <taxon>Fungi</taxon>
        <taxon>Dikarya</taxon>
        <taxon>Ascomycota</taxon>
        <taxon>Pezizomycotina</taxon>
        <taxon>Sordariomycetes</taxon>
        <taxon>Hypocreomycetidae</taxon>
        <taxon>Hypocreales</taxon>
        <taxon>Nectriaceae</taxon>
        <taxon>Fusarium</taxon>
    </lineage>
</organism>
<feature type="domain" description="Nephrocystin 3-like N-terminal" evidence="9">
    <location>
        <begin position="696"/>
        <end position="835"/>
    </location>
</feature>
<keyword evidence="3" id="KW-0378">Hydrolase</keyword>
<keyword evidence="5" id="KW-0732">Signal</keyword>
<dbReference type="Pfam" id="PF22939">
    <property type="entry name" value="WHD_GPIID"/>
    <property type="match status" value="1"/>
</dbReference>
<evidence type="ECO:0000313" key="10">
    <source>
        <dbReference type="EMBL" id="CAG1980454.1"/>
    </source>
</evidence>
<feature type="chain" id="PRO_5041170788" evidence="5">
    <location>
        <begin position="21"/>
        <end position="1457"/>
    </location>
</feature>
<gene>
    <name evidence="11" type="ORF">FUG_LOCUS202720</name>
    <name evidence="10" type="ORF">MDCFG202_LOCUS202169</name>
</gene>
<dbReference type="GO" id="GO:0004553">
    <property type="term" value="F:hydrolase activity, hydrolyzing O-glycosyl compounds"/>
    <property type="evidence" value="ECO:0007669"/>
    <property type="project" value="InterPro"/>
</dbReference>
<dbReference type="Pfam" id="PF00150">
    <property type="entry name" value="Cellulase"/>
    <property type="match status" value="1"/>
</dbReference>
<dbReference type="InterPro" id="IPR027417">
    <property type="entry name" value="P-loop_NTPase"/>
</dbReference>
<dbReference type="InterPro" id="IPR056125">
    <property type="entry name" value="DUF7708"/>
</dbReference>
<evidence type="ECO:0000313" key="11">
    <source>
        <dbReference type="EMBL" id="VIO56083.1"/>
    </source>
</evidence>
<keyword evidence="4" id="KW-0326">Glycosidase</keyword>
<evidence type="ECO:0000259" key="8">
    <source>
        <dbReference type="Pfam" id="PF24809"/>
    </source>
</evidence>
<feature type="domain" description="GPI inositol-deacylase winged helix" evidence="7">
    <location>
        <begin position="957"/>
        <end position="1036"/>
    </location>
</feature>
<feature type="domain" description="Glycoside hydrolase family 5" evidence="6">
    <location>
        <begin position="36"/>
        <end position="373"/>
    </location>
</feature>
<evidence type="ECO:0000256" key="4">
    <source>
        <dbReference type="ARBA" id="ARBA00023295"/>
    </source>
</evidence>
<dbReference type="InterPro" id="IPR001547">
    <property type="entry name" value="Glyco_hydro_5"/>
</dbReference>
<keyword evidence="2" id="KW-0677">Repeat</keyword>
<reference evidence="11" key="1">
    <citation type="submission" date="2019-04" db="EMBL/GenBank/DDBJ databases">
        <authorList>
            <person name="Melise S."/>
            <person name="Noan J."/>
            <person name="Okalmin O."/>
        </authorList>
    </citation>
    <scope>NUCLEOTIDE SEQUENCE</scope>
    <source>
        <strain evidence="11">FN9</strain>
    </source>
</reference>
<evidence type="ECO:0000259" key="6">
    <source>
        <dbReference type="Pfam" id="PF00150"/>
    </source>
</evidence>
<dbReference type="Gene3D" id="3.40.50.300">
    <property type="entry name" value="P-loop containing nucleotide triphosphate hydrolases"/>
    <property type="match status" value="1"/>
</dbReference>
<evidence type="ECO:0000259" key="7">
    <source>
        <dbReference type="Pfam" id="PF22939"/>
    </source>
</evidence>
<evidence type="ECO:0000259" key="9">
    <source>
        <dbReference type="Pfam" id="PF24883"/>
    </source>
</evidence>
<dbReference type="PANTHER" id="PTHR31263">
    <property type="entry name" value="CELLULASE FAMILY PROTEIN (AFU_ORTHOLOGUE AFUA_5G14560)"/>
    <property type="match status" value="1"/>
</dbReference>
<dbReference type="EMBL" id="CAJPIJ010000117">
    <property type="protein sequence ID" value="CAG1980454.1"/>
    <property type="molecule type" value="Genomic_DNA"/>
</dbReference>
<accession>A0A4E9DTA8</accession>
<protein>
    <submittedName>
        <fullName evidence="11">Uncharacterized protein</fullName>
    </submittedName>
</protein>
<dbReference type="Pfam" id="PF24883">
    <property type="entry name" value="NPHP3_N"/>
    <property type="match status" value="1"/>
</dbReference>
<proteinExistence type="inferred from homology"/>
<dbReference type="InterPro" id="IPR054471">
    <property type="entry name" value="GPIID_WHD"/>
</dbReference>
<feature type="domain" description="DUF7708" evidence="8">
    <location>
        <begin position="526"/>
        <end position="628"/>
    </location>
</feature>
<dbReference type="InterPro" id="IPR056884">
    <property type="entry name" value="NPHP3-like_N"/>
</dbReference>
<dbReference type="InterPro" id="IPR017853">
    <property type="entry name" value="GH"/>
</dbReference>
<dbReference type="PANTHER" id="PTHR31263:SF0">
    <property type="entry name" value="CELLULASE FAMILY PROTEIN (AFU_ORTHOLOGUE AFUA_5G14560)"/>
    <property type="match status" value="1"/>
</dbReference>
<evidence type="ECO:0000256" key="5">
    <source>
        <dbReference type="SAM" id="SignalP"/>
    </source>
</evidence>
<dbReference type="Gene3D" id="3.20.20.80">
    <property type="entry name" value="Glycosidases"/>
    <property type="match status" value="1"/>
</dbReference>